<name>A0A2P2NGN7_RHIMU</name>
<sequence length="21" mass="2528">MYLSIVRLHIVLSYNLKSKLH</sequence>
<proteinExistence type="predicted"/>
<dbReference type="AlphaFoldDB" id="A0A2P2NGN7"/>
<dbReference type="EMBL" id="GGEC01061172">
    <property type="protein sequence ID" value="MBX41656.1"/>
    <property type="molecule type" value="Transcribed_RNA"/>
</dbReference>
<protein>
    <submittedName>
        <fullName evidence="1">Uncharacterized protein</fullName>
    </submittedName>
</protein>
<accession>A0A2P2NGN7</accession>
<reference evidence="1" key="1">
    <citation type="submission" date="2018-02" db="EMBL/GenBank/DDBJ databases">
        <title>Rhizophora mucronata_Transcriptome.</title>
        <authorList>
            <person name="Meera S.P."/>
            <person name="Sreeshan A."/>
            <person name="Augustine A."/>
        </authorList>
    </citation>
    <scope>NUCLEOTIDE SEQUENCE</scope>
    <source>
        <tissue evidence="1">Leaf</tissue>
    </source>
</reference>
<evidence type="ECO:0000313" key="1">
    <source>
        <dbReference type="EMBL" id="MBX41656.1"/>
    </source>
</evidence>
<organism evidence="1">
    <name type="scientific">Rhizophora mucronata</name>
    <name type="common">Asiatic mangrove</name>
    <dbReference type="NCBI Taxonomy" id="61149"/>
    <lineage>
        <taxon>Eukaryota</taxon>
        <taxon>Viridiplantae</taxon>
        <taxon>Streptophyta</taxon>
        <taxon>Embryophyta</taxon>
        <taxon>Tracheophyta</taxon>
        <taxon>Spermatophyta</taxon>
        <taxon>Magnoliopsida</taxon>
        <taxon>eudicotyledons</taxon>
        <taxon>Gunneridae</taxon>
        <taxon>Pentapetalae</taxon>
        <taxon>rosids</taxon>
        <taxon>fabids</taxon>
        <taxon>Malpighiales</taxon>
        <taxon>Rhizophoraceae</taxon>
        <taxon>Rhizophora</taxon>
    </lineage>
</organism>